<dbReference type="Proteomes" id="UP000004318">
    <property type="component" value="Unassembled WGS sequence"/>
</dbReference>
<evidence type="ECO:0000313" key="2">
    <source>
        <dbReference type="EMBL" id="EAQ01717.1"/>
    </source>
</evidence>
<accession>A3U2B7</accession>
<evidence type="ECO:0000313" key="3">
    <source>
        <dbReference type="Proteomes" id="UP000004318"/>
    </source>
</evidence>
<organism evidence="2 3">
    <name type="scientific">Pseudooceanicola batsensis (strain ATCC BAA-863 / DSM 15984 / KCTC 12145 / HTCC2597)</name>
    <name type="common">Oceanicola batsensis</name>
    <dbReference type="NCBI Taxonomy" id="252305"/>
    <lineage>
        <taxon>Bacteria</taxon>
        <taxon>Pseudomonadati</taxon>
        <taxon>Pseudomonadota</taxon>
        <taxon>Alphaproteobacteria</taxon>
        <taxon>Rhodobacterales</taxon>
        <taxon>Paracoccaceae</taxon>
        <taxon>Pseudooceanicola</taxon>
    </lineage>
</organism>
<reference evidence="2 3" key="1">
    <citation type="journal article" date="2010" name="J. Bacteriol.">
        <title>Genome sequences of Oceanicola granulosus HTCC2516(T) and Oceanicola batsensis HTCC2597(TDelta).</title>
        <authorList>
            <person name="Thrash J.C."/>
            <person name="Cho J.C."/>
            <person name="Vergin K.L."/>
            <person name="Giovannoni S.J."/>
        </authorList>
    </citation>
    <scope>NUCLEOTIDE SEQUENCE [LARGE SCALE GENOMIC DNA]</scope>
    <source>
        <strain evidence="3">ATCC BAA-863 / DSM 15984 / KCTC 12145 / HTCC2597</strain>
    </source>
</reference>
<comment type="caution">
    <text evidence="2">The sequence shown here is derived from an EMBL/GenBank/DDBJ whole genome shotgun (WGS) entry which is preliminary data.</text>
</comment>
<keyword evidence="3" id="KW-1185">Reference proteome</keyword>
<feature type="compositionally biased region" description="Basic and acidic residues" evidence="1">
    <location>
        <begin position="136"/>
        <end position="146"/>
    </location>
</feature>
<dbReference type="HOGENOM" id="CLU_1775543_0_0_5"/>
<protein>
    <recommendedName>
        <fullName evidence="4">Response regulatory domain-containing protein</fullName>
    </recommendedName>
</protein>
<evidence type="ECO:0008006" key="4">
    <source>
        <dbReference type="Google" id="ProtNLM"/>
    </source>
</evidence>
<dbReference type="SUPFAM" id="SSF52172">
    <property type="entry name" value="CheY-like"/>
    <property type="match status" value="1"/>
</dbReference>
<gene>
    <name evidence="2" type="ORF">OB2597_14776</name>
</gene>
<feature type="region of interest" description="Disordered" evidence="1">
    <location>
        <begin position="124"/>
        <end position="146"/>
    </location>
</feature>
<proteinExistence type="predicted"/>
<evidence type="ECO:0000256" key="1">
    <source>
        <dbReference type="SAM" id="MobiDB-lite"/>
    </source>
</evidence>
<name>A3U2B7_PSEBH</name>
<dbReference type="InterPro" id="IPR011006">
    <property type="entry name" value="CheY-like_superfamily"/>
</dbReference>
<sequence length="146" mass="15705">MIDRARPSILVMSDDSVFSLDLELSLRAGRFQPVLKSPVSREAAPGVLAPFVAAIVDFASPKPRVHELIDHLAIHELPVIAVTTSDSRPLRSNPAILACFEKPLDVEAMTGTVSALLRGRRRPKHGIVTGGADRSGCGEDHAARPR</sequence>
<dbReference type="Gene3D" id="3.40.50.2300">
    <property type="match status" value="1"/>
</dbReference>
<dbReference type="AlphaFoldDB" id="A3U2B7"/>
<dbReference type="EMBL" id="AAMO01000011">
    <property type="protein sequence ID" value="EAQ01717.1"/>
    <property type="molecule type" value="Genomic_DNA"/>
</dbReference>